<evidence type="ECO:0000256" key="5">
    <source>
        <dbReference type="ARBA" id="ARBA00022519"/>
    </source>
</evidence>
<dbReference type="GO" id="GO:0005524">
    <property type="term" value="F:ATP binding"/>
    <property type="evidence" value="ECO:0007669"/>
    <property type="project" value="UniProtKB-KW"/>
</dbReference>
<keyword evidence="6" id="KW-0547">Nucleotide-binding</keyword>
<dbReference type="InterPro" id="IPR004606">
    <property type="entry name" value="Mop_domain"/>
</dbReference>
<feature type="domain" description="Mop" evidence="12">
    <location>
        <begin position="301"/>
        <end position="367"/>
    </location>
</feature>
<dbReference type="InterPro" id="IPR050334">
    <property type="entry name" value="Molybdenum_import_ModC"/>
</dbReference>
<evidence type="ECO:0000313" key="14">
    <source>
        <dbReference type="Proteomes" id="UP001555786"/>
    </source>
</evidence>
<dbReference type="SMART" id="SM00382">
    <property type="entry name" value="AAA"/>
    <property type="match status" value="1"/>
</dbReference>
<evidence type="ECO:0000259" key="12">
    <source>
        <dbReference type="PROSITE" id="PS51866"/>
    </source>
</evidence>
<keyword evidence="7 13" id="KW-0067">ATP-binding</keyword>
<keyword evidence="2" id="KW-0813">Transport</keyword>
<dbReference type="SUPFAM" id="SSF52540">
    <property type="entry name" value="P-loop containing nucleoside triphosphate hydrolases"/>
    <property type="match status" value="1"/>
</dbReference>
<dbReference type="Pfam" id="PF00005">
    <property type="entry name" value="ABC_tran"/>
    <property type="match status" value="1"/>
</dbReference>
<feature type="domain" description="ABC transporter" evidence="11">
    <location>
        <begin position="1"/>
        <end position="237"/>
    </location>
</feature>
<keyword evidence="8" id="KW-1278">Translocase</keyword>
<dbReference type="Gene3D" id="2.40.50.100">
    <property type="match status" value="1"/>
</dbReference>
<dbReference type="InterPro" id="IPR005116">
    <property type="entry name" value="Transp-assoc_OB_typ1"/>
</dbReference>
<reference evidence="13 14" key="1">
    <citation type="submission" date="2024-07" db="EMBL/GenBank/DDBJ databases">
        <title>Description of Labrys sedimenti sp. nov., isolated from a diclofenac-degrading enrichment culture.</title>
        <authorList>
            <person name="Tancsics A."/>
            <person name="Csepanyi A."/>
        </authorList>
    </citation>
    <scope>NUCLEOTIDE SEQUENCE [LARGE SCALE GENOMIC DNA]</scope>
    <source>
        <strain evidence="13 14">LMG 23578</strain>
    </source>
</reference>
<dbReference type="PANTHER" id="PTHR43514:SF4">
    <property type="entry name" value="ABC TRANSPORTER I FAMILY MEMBER 10"/>
    <property type="match status" value="1"/>
</dbReference>
<evidence type="ECO:0000256" key="8">
    <source>
        <dbReference type="ARBA" id="ARBA00022967"/>
    </source>
</evidence>
<dbReference type="Proteomes" id="UP001555786">
    <property type="component" value="Unassembled WGS sequence"/>
</dbReference>
<dbReference type="EMBL" id="JBFNQD010000015">
    <property type="protein sequence ID" value="MEW9309569.1"/>
    <property type="molecule type" value="Genomic_DNA"/>
</dbReference>
<evidence type="ECO:0000256" key="4">
    <source>
        <dbReference type="ARBA" id="ARBA00022505"/>
    </source>
</evidence>
<comment type="caution">
    <text evidence="13">The sequence shown here is derived from an EMBL/GenBank/DDBJ whole genome shotgun (WGS) entry which is preliminary data.</text>
</comment>
<dbReference type="PROSITE" id="PS00211">
    <property type="entry name" value="ABC_TRANSPORTER_1"/>
    <property type="match status" value="1"/>
</dbReference>
<dbReference type="NCBIfam" id="TIGR02142">
    <property type="entry name" value="modC_ABC"/>
    <property type="match status" value="1"/>
</dbReference>
<accession>A0ABV3PV72</accession>
<evidence type="ECO:0000256" key="10">
    <source>
        <dbReference type="PROSITE-ProRule" id="PRU01213"/>
    </source>
</evidence>
<keyword evidence="14" id="KW-1185">Reference proteome</keyword>
<dbReference type="SUPFAM" id="SSF50331">
    <property type="entry name" value="MOP-like"/>
    <property type="match status" value="1"/>
</dbReference>
<dbReference type="InterPro" id="IPR008995">
    <property type="entry name" value="Mo/tungstate-bd_C_term_dom"/>
</dbReference>
<comment type="similarity">
    <text evidence="1">Belongs to the ABC transporter superfamily.</text>
</comment>
<keyword evidence="5" id="KW-0997">Cell inner membrane</keyword>
<dbReference type="PANTHER" id="PTHR43514">
    <property type="entry name" value="ABC TRANSPORTER I FAMILY MEMBER 10"/>
    <property type="match status" value="1"/>
</dbReference>
<evidence type="ECO:0000256" key="7">
    <source>
        <dbReference type="ARBA" id="ARBA00022840"/>
    </source>
</evidence>
<dbReference type="Pfam" id="PF03459">
    <property type="entry name" value="TOBE"/>
    <property type="match status" value="1"/>
</dbReference>
<dbReference type="PROSITE" id="PS50893">
    <property type="entry name" value="ABC_TRANSPORTER_2"/>
    <property type="match status" value="1"/>
</dbReference>
<name>A0ABV3PV72_9HYPH</name>
<protein>
    <submittedName>
        <fullName evidence="13">Molybdenum ABC transporter ATP-binding protein</fullName>
    </submittedName>
</protein>
<evidence type="ECO:0000256" key="2">
    <source>
        <dbReference type="ARBA" id="ARBA00022448"/>
    </source>
</evidence>
<dbReference type="PROSITE" id="PS51866">
    <property type="entry name" value="MOP"/>
    <property type="match status" value="1"/>
</dbReference>
<evidence type="ECO:0000259" key="11">
    <source>
        <dbReference type="PROSITE" id="PS50893"/>
    </source>
</evidence>
<sequence length="367" mass="39416">MIEADITVRRAGFTLESAFTSDGGITALFGRSGSGKTTLLNAMAGLIRPDNGHIRLDGQTLFEASTRIFLAPHRRRIGLVFQDAQLFPHLTARQNLLYGRFFNRRFFNVAAGPKLDFDAVVGVLGIGKLLERRPNALSGGEKQRVAIGRALLASPRLLLMDEPLAALDTPRKLEILPLIERVRDEMKVPILYVSHAVEEVARLAARVVVLEAGKVSRIGTPQEVLAPAPNSLLGPLSNQRFETVSLLEARVRSYDEHYGLSTLDHPAGPISIPGRAGTPGAKVRVVVRGSDVSLAMKRPGAVSIRTMLAGEVKTIDADDGPVARVDLALTGGDMLSAFITRNAVDELGLGQGDTVLAMIKAASIDAR</sequence>
<dbReference type="InterPro" id="IPR011868">
    <property type="entry name" value="ModC_ABC_ATP-bd"/>
</dbReference>
<evidence type="ECO:0000256" key="9">
    <source>
        <dbReference type="ARBA" id="ARBA00023136"/>
    </source>
</evidence>
<keyword evidence="3" id="KW-1003">Cell membrane</keyword>
<organism evidence="13 14">
    <name type="scientific">Labrys neptuniae</name>
    <dbReference type="NCBI Taxonomy" id="376174"/>
    <lineage>
        <taxon>Bacteria</taxon>
        <taxon>Pseudomonadati</taxon>
        <taxon>Pseudomonadota</taxon>
        <taxon>Alphaproteobacteria</taxon>
        <taxon>Hyphomicrobiales</taxon>
        <taxon>Xanthobacteraceae</taxon>
        <taxon>Labrys</taxon>
    </lineage>
</organism>
<keyword evidence="4 10" id="KW-0500">Molybdenum</keyword>
<evidence type="ECO:0000256" key="1">
    <source>
        <dbReference type="ARBA" id="ARBA00005417"/>
    </source>
</evidence>
<dbReference type="InterPro" id="IPR003593">
    <property type="entry name" value="AAA+_ATPase"/>
</dbReference>
<dbReference type="InterPro" id="IPR003439">
    <property type="entry name" value="ABC_transporter-like_ATP-bd"/>
</dbReference>
<proteinExistence type="inferred from homology"/>
<dbReference type="InterPro" id="IPR027417">
    <property type="entry name" value="P-loop_NTPase"/>
</dbReference>
<evidence type="ECO:0000256" key="6">
    <source>
        <dbReference type="ARBA" id="ARBA00022741"/>
    </source>
</evidence>
<gene>
    <name evidence="13" type="primary">modC</name>
    <name evidence="13" type="ORF">ABXS05_28720</name>
</gene>
<keyword evidence="9" id="KW-0472">Membrane</keyword>
<evidence type="ECO:0000313" key="13">
    <source>
        <dbReference type="EMBL" id="MEW9309569.1"/>
    </source>
</evidence>
<evidence type="ECO:0000256" key="3">
    <source>
        <dbReference type="ARBA" id="ARBA00022475"/>
    </source>
</evidence>
<dbReference type="InterPro" id="IPR017871">
    <property type="entry name" value="ABC_transporter-like_CS"/>
</dbReference>
<dbReference type="Gene3D" id="3.40.50.300">
    <property type="entry name" value="P-loop containing nucleotide triphosphate hydrolases"/>
    <property type="match status" value="1"/>
</dbReference>
<dbReference type="RefSeq" id="WP_367626231.1">
    <property type="nucleotide sequence ID" value="NZ_JBFNQD010000015.1"/>
</dbReference>